<dbReference type="EMBL" id="JBBHLL010001473">
    <property type="protein sequence ID" value="KAK7796053.1"/>
    <property type="molecule type" value="Genomic_DNA"/>
</dbReference>
<name>A0AAW0H0C8_MYOGA</name>
<comment type="caution">
    <text evidence="1">The sequence shown here is derived from an EMBL/GenBank/DDBJ whole genome shotgun (WGS) entry which is preliminary data.</text>
</comment>
<dbReference type="Proteomes" id="UP001488838">
    <property type="component" value="Unassembled WGS sequence"/>
</dbReference>
<gene>
    <name evidence="1" type="ORF">U0070_010930</name>
</gene>
<keyword evidence="2" id="KW-1185">Reference proteome</keyword>
<organism evidence="1 2">
    <name type="scientific">Myodes glareolus</name>
    <name type="common">Bank vole</name>
    <name type="synonym">Clethrionomys glareolus</name>
    <dbReference type="NCBI Taxonomy" id="447135"/>
    <lineage>
        <taxon>Eukaryota</taxon>
        <taxon>Metazoa</taxon>
        <taxon>Chordata</taxon>
        <taxon>Craniata</taxon>
        <taxon>Vertebrata</taxon>
        <taxon>Euteleostomi</taxon>
        <taxon>Mammalia</taxon>
        <taxon>Eutheria</taxon>
        <taxon>Euarchontoglires</taxon>
        <taxon>Glires</taxon>
        <taxon>Rodentia</taxon>
        <taxon>Myomorpha</taxon>
        <taxon>Muroidea</taxon>
        <taxon>Cricetidae</taxon>
        <taxon>Arvicolinae</taxon>
        <taxon>Myodes</taxon>
    </lineage>
</organism>
<dbReference type="Gene3D" id="3.40.30.10">
    <property type="entry name" value="Glutaredoxin"/>
    <property type="match status" value="1"/>
</dbReference>
<dbReference type="AlphaFoldDB" id="A0AAW0H0C8"/>
<proteinExistence type="predicted"/>
<protein>
    <submittedName>
        <fullName evidence="1">Uncharacterized protein</fullName>
    </submittedName>
</protein>
<reference evidence="1 2" key="1">
    <citation type="journal article" date="2023" name="bioRxiv">
        <title>Conserved and derived expression patterns and positive selection on dental genes reveal complex evolutionary context of ever-growing rodent molars.</title>
        <authorList>
            <person name="Calamari Z.T."/>
            <person name="Song A."/>
            <person name="Cohen E."/>
            <person name="Akter M."/>
            <person name="Roy R.D."/>
            <person name="Hallikas O."/>
            <person name="Christensen M.M."/>
            <person name="Li P."/>
            <person name="Marangoni P."/>
            <person name="Jernvall J."/>
            <person name="Klein O.D."/>
        </authorList>
    </citation>
    <scope>NUCLEOTIDE SEQUENCE [LARGE SCALE GENOMIC DNA]</scope>
    <source>
        <strain evidence="1">V071</strain>
    </source>
</reference>
<dbReference type="InterPro" id="IPR036249">
    <property type="entry name" value="Thioredoxin-like_sf"/>
</dbReference>
<sequence length="161" mass="17575">MSGDASRSLGRGSCPPGPVSEGVIRIYSMRFCPYSHRACLVLKAKGIRKGTAKLTEASPKCYPGSPTSAPSSLGVTLFCFFMLNYVQIPQNRLPGTGDIGMWPSPPVLEIRHLTKECLVALRCGRDCADLKTALRQEFCNLEEVWSVCPVRGNGWSSVYCL</sequence>
<dbReference type="SUPFAM" id="SSF52833">
    <property type="entry name" value="Thioredoxin-like"/>
    <property type="match status" value="1"/>
</dbReference>
<evidence type="ECO:0000313" key="1">
    <source>
        <dbReference type="EMBL" id="KAK7796053.1"/>
    </source>
</evidence>
<accession>A0AAW0H0C8</accession>
<evidence type="ECO:0000313" key="2">
    <source>
        <dbReference type="Proteomes" id="UP001488838"/>
    </source>
</evidence>